<evidence type="ECO:0000313" key="2">
    <source>
        <dbReference type="Proteomes" id="UP000752172"/>
    </source>
</evidence>
<dbReference type="RefSeq" id="WP_278918091.1">
    <property type="nucleotide sequence ID" value="NZ_DYTS01000379.1"/>
</dbReference>
<proteinExistence type="predicted"/>
<evidence type="ECO:0000313" key="1">
    <source>
        <dbReference type="EMBL" id="HJH21255.1"/>
    </source>
</evidence>
<dbReference type="AlphaFoldDB" id="A0A921TAE8"/>
<protein>
    <submittedName>
        <fullName evidence="1">Uncharacterized protein</fullName>
    </submittedName>
</protein>
<reference evidence="1" key="2">
    <citation type="submission" date="2021-09" db="EMBL/GenBank/DDBJ databases">
        <authorList>
            <person name="Gilroy R."/>
        </authorList>
    </citation>
    <scope>NUCLEOTIDE SEQUENCE</scope>
    <source>
        <strain evidence="1">ChiSjej2B20-17149</strain>
    </source>
</reference>
<accession>A0A921TAE8</accession>
<organism evidence="1 2">
    <name type="scientific">Pseudomonas lactis</name>
    <dbReference type="NCBI Taxonomy" id="1615674"/>
    <lineage>
        <taxon>Bacteria</taxon>
        <taxon>Pseudomonadati</taxon>
        <taxon>Pseudomonadota</taxon>
        <taxon>Gammaproteobacteria</taxon>
        <taxon>Pseudomonadales</taxon>
        <taxon>Pseudomonadaceae</taxon>
        <taxon>Pseudomonas</taxon>
    </lineage>
</organism>
<sequence>MNEDNSTPNKNNPEEIEAVATDISEILQMAEDNIDFLPGRTTIITRTQFDD</sequence>
<reference evidence="1" key="1">
    <citation type="journal article" date="2021" name="PeerJ">
        <title>Extensive microbial diversity within the chicken gut microbiome revealed by metagenomics and culture.</title>
        <authorList>
            <person name="Gilroy R."/>
            <person name="Ravi A."/>
            <person name="Getino M."/>
            <person name="Pursley I."/>
            <person name="Horton D.L."/>
            <person name="Alikhan N.F."/>
            <person name="Baker D."/>
            <person name="Gharbi K."/>
            <person name="Hall N."/>
            <person name="Watson M."/>
            <person name="Adriaenssens E.M."/>
            <person name="Foster-Nyarko E."/>
            <person name="Jarju S."/>
            <person name="Secka A."/>
            <person name="Antonio M."/>
            <person name="Oren A."/>
            <person name="Chaudhuri R.R."/>
            <person name="La Ragione R."/>
            <person name="Hildebrand F."/>
            <person name="Pallen M.J."/>
        </authorList>
    </citation>
    <scope>NUCLEOTIDE SEQUENCE</scope>
    <source>
        <strain evidence="1">ChiSjej2B20-17149</strain>
    </source>
</reference>
<dbReference type="EMBL" id="DYTS01000379">
    <property type="protein sequence ID" value="HJH21255.1"/>
    <property type="molecule type" value="Genomic_DNA"/>
</dbReference>
<comment type="caution">
    <text evidence="1">The sequence shown here is derived from an EMBL/GenBank/DDBJ whole genome shotgun (WGS) entry which is preliminary data.</text>
</comment>
<name>A0A921TAE8_9PSED</name>
<gene>
    <name evidence="1" type="ORF">K8W20_21435</name>
</gene>
<dbReference type="Proteomes" id="UP000752172">
    <property type="component" value="Unassembled WGS sequence"/>
</dbReference>